<reference evidence="1 2" key="1">
    <citation type="submission" date="2016-10" db="EMBL/GenBank/DDBJ databases">
        <authorList>
            <person name="Varghese N."/>
            <person name="Submissions S."/>
        </authorList>
    </citation>
    <scope>NUCLEOTIDE SEQUENCE [LARGE SCALE GENOMIC DNA]</scope>
    <source>
        <strain evidence="1 2">CGMCC 1.6377</strain>
    </source>
</reference>
<name>A0A1I2ZRX3_9EURY</name>
<sequence>MNEPAVFDRVVTALDRYGPLARDELVDVIADEYGFGAGDETVASARTLGLVTVGSPHELTAQGELAATVLRGYGIEDLDDLRLSKEDVSTAPEATPSIAARH</sequence>
<protein>
    <submittedName>
        <fullName evidence="1">Uncharacterized protein</fullName>
    </submittedName>
</protein>
<keyword evidence="2" id="KW-1185">Reference proteome</keyword>
<dbReference type="AlphaFoldDB" id="A0A1I2ZRX3"/>
<evidence type="ECO:0000313" key="1">
    <source>
        <dbReference type="EMBL" id="SFH40504.1"/>
    </source>
</evidence>
<accession>A0A1I2ZRX3</accession>
<gene>
    <name evidence="1" type="ORF">SAMN04488066_10355</name>
</gene>
<proteinExistence type="predicted"/>
<dbReference type="EMBL" id="FOPZ01000003">
    <property type="protein sequence ID" value="SFH40504.1"/>
    <property type="molecule type" value="Genomic_DNA"/>
</dbReference>
<dbReference type="RefSeq" id="WP_223174192.1">
    <property type="nucleotide sequence ID" value="NZ_BAAADP010000001.1"/>
</dbReference>
<dbReference type="Proteomes" id="UP000323537">
    <property type="component" value="Unassembled WGS sequence"/>
</dbReference>
<organism evidence="1 2">
    <name type="scientific">Halorubrum aquaticum</name>
    <dbReference type="NCBI Taxonomy" id="387340"/>
    <lineage>
        <taxon>Archaea</taxon>
        <taxon>Methanobacteriati</taxon>
        <taxon>Methanobacteriota</taxon>
        <taxon>Stenosarchaea group</taxon>
        <taxon>Halobacteria</taxon>
        <taxon>Halobacteriales</taxon>
        <taxon>Haloferacaceae</taxon>
        <taxon>Halorubrum</taxon>
    </lineage>
</organism>
<evidence type="ECO:0000313" key="2">
    <source>
        <dbReference type="Proteomes" id="UP000323537"/>
    </source>
</evidence>